<dbReference type="Pfam" id="PF13855">
    <property type="entry name" value="LRR_8"/>
    <property type="match status" value="3"/>
</dbReference>
<accession>A0ABD3BJN2</accession>
<evidence type="ECO:0000256" key="5">
    <source>
        <dbReference type="ARBA" id="ARBA00022692"/>
    </source>
</evidence>
<evidence type="ECO:0000313" key="14">
    <source>
        <dbReference type="EMBL" id="KAL3617474.1"/>
    </source>
</evidence>
<comment type="caution">
    <text evidence="14">The sequence shown here is derived from an EMBL/GenBank/DDBJ whole genome shotgun (WGS) entry which is preliminary data.</text>
</comment>
<keyword evidence="15" id="KW-1185">Reference proteome</keyword>
<dbReference type="FunFam" id="3.80.10.10:FF:000095">
    <property type="entry name" value="LRR receptor-like serine/threonine-protein kinase GSO1"/>
    <property type="match status" value="1"/>
</dbReference>
<evidence type="ECO:0000256" key="1">
    <source>
        <dbReference type="ARBA" id="ARBA00004251"/>
    </source>
</evidence>
<dbReference type="PANTHER" id="PTHR48061">
    <property type="entry name" value="LEUCINE-RICH REPEAT RECEPTOR PROTEIN KINASE EMS1-LIKE-RELATED"/>
    <property type="match status" value="1"/>
</dbReference>
<dbReference type="GO" id="GO:0051707">
    <property type="term" value="P:response to other organism"/>
    <property type="evidence" value="ECO:0007669"/>
    <property type="project" value="UniProtKB-ARBA"/>
</dbReference>
<evidence type="ECO:0000256" key="9">
    <source>
        <dbReference type="ARBA" id="ARBA00023136"/>
    </source>
</evidence>
<keyword evidence="4" id="KW-0433">Leucine-rich repeat</keyword>
<comment type="similarity">
    <text evidence="2">Belongs to the RLP family.</text>
</comment>
<dbReference type="PRINTS" id="PR00019">
    <property type="entry name" value="LEURICHRPT"/>
</dbReference>
<evidence type="ECO:0000256" key="11">
    <source>
        <dbReference type="SAM" id="Phobius"/>
    </source>
</evidence>
<keyword evidence="8 11" id="KW-1133">Transmembrane helix</keyword>
<keyword evidence="10" id="KW-0325">Glycoprotein</keyword>
<keyword evidence="7" id="KW-0677">Repeat</keyword>
<comment type="subcellular location">
    <subcellularLocation>
        <location evidence="1">Cell membrane</location>
        <topology evidence="1">Single-pass type I membrane protein</topology>
    </subcellularLocation>
</comment>
<dbReference type="InterPro" id="IPR046956">
    <property type="entry name" value="RLP23-like"/>
</dbReference>
<keyword evidence="9 11" id="KW-0472">Membrane</keyword>
<dbReference type="GO" id="GO:0005886">
    <property type="term" value="C:plasma membrane"/>
    <property type="evidence" value="ECO:0007669"/>
    <property type="project" value="UniProtKB-SubCell"/>
</dbReference>
<dbReference type="GO" id="GO:0006952">
    <property type="term" value="P:defense response"/>
    <property type="evidence" value="ECO:0007669"/>
    <property type="project" value="UniProtKB-ARBA"/>
</dbReference>
<feature type="domain" description="Leucine-rich repeat-containing N-terminal plant-type" evidence="13">
    <location>
        <begin position="34"/>
        <end position="74"/>
    </location>
</feature>
<dbReference type="InterPro" id="IPR001611">
    <property type="entry name" value="Leu-rich_rpt"/>
</dbReference>
<dbReference type="SUPFAM" id="SSF52058">
    <property type="entry name" value="L domain-like"/>
    <property type="match status" value="3"/>
</dbReference>
<evidence type="ECO:0000256" key="12">
    <source>
        <dbReference type="SAM" id="SignalP"/>
    </source>
</evidence>
<feature type="chain" id="PRO_5044881635" description="Leucine-rich repeat-containing N-terminal plant-type domain-containing protein" evidence="12">
    <location>
        <begin position="32"/>
        <end position="1050"/>
    </location>
</feature>
<dbReference type="FunFam" id="3.80.10.10:FF:000111">
    <property type="entry name" value="LRR receptor-like serine/threonine-protein kinase ERECTA"/>
    <property type="match status" value="1"/>
</dbReference>
<dbReference type="Proteomes" id="UP001632038">
    <property type="component" value="Unassembled WGS sequence"/>
</dbReference>
<proteinExistence type="inferred from homology"/>
<evidence type="ECO:0000256" key="10">
    <source>
        <dbReference type="ARBA" id="ARBA00023180"/>
    </source>
</evidence>
<feature type="signal peptide" evidence="12">
    <location>
        <begin position="1"/>
        <end position="31"/>
    </location>
</feature>
<name>A0ABD3BJN2_9LAMI</name>
<evidence type="ECO:0000256" key="7">
    <source>
        <dbReference type="ARBA" id="ARBA00022737"/>
    </source>
</evidence>
<keyword evidence="5 11" id="KW-0812">Transmembrane</keyword>
<evidence type="ECO:0000256" key="2">
    <source>
        <dbReference type="ARBA" id="ARBA00009592"/>
    </source>
</evidence>
<dbReference type="Gene3D" id="3.80.10.10">
    <property type="entry name" value="Ribonuclease Inhibitor"/>
    <property type="match status" value="6"/>
</dbReference>
<evidence type="ECO:0000256" key="6">
    <source>
        <dbReference type="ARBA" id="ARBA00022729"/>
    </source>
</evidence>
<dbReference type="InterPro" id="IPR003591">
    <property type="entry name" value="Leu-rich_rpt_typical-subtyp"/>
</dbReference>
<dbReference type="Pfam" id="PF00560">
    <property type="entry name" value="LRR_1"/>
    <property type="match status" value="5"/>
</dbReference>
<dbReference type="EMBL" id="JAVIJP010000081">
    <property type="protein sequence ID" value="KAL3617474.1"/>
    <property type="molecule type" value="Genomic_DNA"/>
</dbReference>
<evidence type="ECO:0000256" key="8">
    <source>
        <dbReference type="ARBA" id="ARBA00022989"/>
    </source>
</evidence>
<dbReference type="PANTHER" id="PTHR48061:SF16">
    <property type="entry name" value="CF-2.2"/>
    <property type="match status" value="1"/>
</dbReference>
<dbReference type="AlphaFoldDB" id="A0ABD3BJN2"/>
<organism evidence="14 15">
    <name type="scientific">Castilleja foliolosa</name>
    <dbReference type="NCBI Taxonomy" id="1961234"/>
    <lineage>
        <taxon>Eukaryota</taxon>
        <taxon>Viridiplantae</taxon>
        <taxon>Streptophyta</taxon>
        <taxon>Embryophyta</taxon>
        <taxon>Tracheophyta</taxon>
        <taxon>Spermatophyta</taxon>
        <taxon>Magnoliopsida</taxon>
        <taxon>eudicotyledons</taxon>
        <taxon>Gunneridae</taxon>
        <taxon>Pentapetalae</taxon>
        <taxon>asterids</taxon>
        <taxon>lamiids</taxon>
        <taxon>Lamiales</taxon>
        <taxon>Orobanchaceae</taxon>
        <taxon>Pedicularideae</taxon>
        <taxon>Castillejinae</taxon>
        <taxon>Castilleja</taxon>
    </lineage>
</organism>
<reference evidence="15" key="1">
    <citation type="journal article" date="2024" name="IScience">
        <title>Strigolactones Initiate the Formation of Haustorium-like Structures in Castilleja.</title>
        <authorList>
            <person name="Buerger M."/>
            <person name="Peterson D."/>
            <person name="Chory J."/>
        </authorList>
    </citation>
    <scope>NUCLEOTIDE SEQUENCE [LARGE SCALE GENOMIC DNA]</scope>
</reference>
<sequence length="1050" mass="117436">MQNLTKKMRFQMFAIILFIVLISSNSDIVSGQLSEKQLLLELKNNLTYDSSLSTKLVKWIKSSDHCKWGGVKCDTDNRVSGLDLSHESISGGINSSASSLFMLVHLQTLNLAQNAFDSAELPLGFGKLSELRYLNLSNSGFTGRVPPDFPDLTRLVVLDLSSTSYSSFTLENPNLEKLIHNFTKLRELYLDHVNISAQGRVWCNAISSSLPNLRVLSLANSYITGPFDSSLVKLRSLSTIRLDENTFSSPFPDFFADFPNLRVLTLSSCNLFGSVPVKLFQIKSLETIDLSGNRELEGSLPDFPLNGSLQDLLLSYTNFSGNLSDSIGNLRMLKNLDLRSCRFSGPIRGSIKKLTRLFYFDLSLNRFSGSVPSFAMLKDLTVINLRANSLTGQILDSQWAGLENLNFIDLSENLLLGEIPASLFVLPSLKVLQFSNNSFNALIGDSKTSSSFSLEVLDLSENNLKGPIPRFFFELKNLSSLDLSWNKFNGSVELTDFRKLTNLVNLDLSNNYLSVNVDEKIPISSLFPRLGSLMLASCKMQKIPLLKNQSSLMMLDLSENQLSGEINNWVWDIGNGFLRFLNLSHNHFVHLQEPYNFRSLHFLDLHSNLLSGQIPVSPSPAVLVDFSSNNFSSSLPADVGNFFTRAIFFSIANNKISGGVPPSLCNASSLQILDLSNNSLHGKIPFCLLQDTELSVLNLRRNNLDGEIPNAFPAGCGLETLDLSSNALRGKIPKSLRNCTEIEVLNLGYNELNDDFPCWLKNLSNLRVIVLRSNNLHGNISCLGNNSVTWPNLQIINIASNKFNGVLPENLFRNMIALTVDTEQQQLDHLYLVFLTTNGVYYQDSVMVTFKGQELELEKILTIFTSIDFSNNNFRGIIPETIGLLDSLYILNFSRNALSGHIPASTVNLRKLESLDLSFNTLTGEIPNQLASLNFLSFLNVSYNQLFGRIPQGSQMQTFTESSYLGNVGLCGFPLNKTCRDAEENEISEQESDEDLESWIYVSAALGFIVGMGFIFVPPVFCRRWRMCFNKHLNRFLMLVLLRKLKHEDW</sequence>
<keyword evidence="3" id="KW-1003">Cell membrane</keyword>
<gene>
    <name evidence="14" type="ORF">CASFOL_037795</name>
</gene>
<feature type="transmembrane region" description="Helical" evidence="11">
    <location>
        <begin position="999"/>
        <end position="1021"/>
    </location>
</feature>
<dbReference type="FunFam" id="3.80.10.10:FF:000041">
    <property type="entry name" value="LRR receptor-like serine/threonine-protein kinase ERECTA"/>
    <property type="match status" value="1"/>
</dbReference>
<evidence type="ECO:0000256" key="3">
    <source>
        <dbReference type="ARBA" id="ARBA00022475"/>
    </source>
</evidence>
<dbReference type="InterPro" id="IPR013210">
    <property type="entry name" value="LRR_N_plant-typ"/>
</dbReference>
<evidence type="ECO:0000313" key="15">
    <source>
        <dbReference type="Proteomes" id="UP001632038"/>
    </source>
</evidence>
<dbReference type="Pfam" id="PF08263">
    <property type="entry name" value="LRRNT_2"/>
    <property type="match status" value="1"/>
</dbReference>
<evidence type="ECO:0000259" key="13">
    <source>
        <dbReference type="Pfam" id="PF08263"/>
    </source>
</evidence>
<protein>
    <recommendedName>
        <fullName evidence="13">Leucine-rich repeat-containing N-terminal plant-type domain-containing protein</fullName>
    </recommendedName>
</protein>
<dbReference type="SMART" id="SM00369">
    <property type="entry name" value="LRR_TYP"/>
    <property type="match status" value="8"/>
</dbReference>
<evidence type="ECO:0000256" key="4">
    <source>
        <dbReference type="ARBA" id="ARBA00022614"/>
    </source>
</evidence>
<keyword evidence="6 12" id="KW-0732">Signal</keyword>
<dbReference type="InterPro" id="IPR032675">
    <property type="entry name" value="LRR_dom_sf"/>
</dbReference>